<dbReference type="InterPro" id="IPR013525">
    <property type="entry name" value="ABC2_TM"/>
</dbReference>
<feature type="transmembrane region" description="Helical" evidence="5">
    <location>
        <begin position="129"/>
        <end position="153"/>
    </location>
</feature>
<sequence>MGLFYFKRSMRDVVGHLILIALPVVLIAFFDYIYRNSDLISGIMDPSNSFITVLTIGFTLTFQIYGGALTFETIGSDFFTPMKGRLLASPKEPRSILLSILLTGILVSFIQTAVVVLFSIFVLEAEVKALPLVLLIMLLSIIFNQLLGTTILLLAGKVKTATTAMSLYGAVAPIFIGIYFPLPDTALFRGLRDYLTPMAFANRAVFGAMEGQSREMLLGILPMIVFTLLLIAWLKPLTRKVML</sequence>
<feature type="domain" description="ABC-2 type transporter transmembrane" evidence="6">
    <location>
        <begin position="6"/>
        <end position="207"/>
    </location>
</feature>
<comment type="subcellular location">
    <subcellularLocation>
        <location evidence="1">Membrane</location>
        <topology evidence="1">Multi-pass membrane protein</topology>
    </subcellularLocation>
</comment>
<gene>
    <name evidence="7" type="ORF">SAMN05421804_103139</name>
</gene>
<protein>
    <submittedName>
        <fullName evidence="7">ABC-2 type transport system permease protein</fullName>
    </submittedName>
</protein>
<organism evidence="7 8">
    <name type="scientific">Proteiniclasticum ruminis</name>
    <dbReference type="NCBI Taxonomy" id="398199"/>
    <lineage>
        <taxon>Bacteria</taxon>
        <taxon>Bacillati</taxon>
        <taxon>Bacillota</taxon>
        <taxon>Clostridia</taxon>
        <taxon>Eubacteriales</taxon>
        <taxon>Clostridiaceae</taxon>
        <taxon>Proteiniclasticum</taxon>
    </lineage>
</organism>
<evidence type="ECO:0000256" key="1">
    <source>
        <dbReference type="ARBA" id="ARBA00004141"/>
    </source>
</evidence>
<reference evidence="7 8" key="1">
    <citation type="submission" date="2016-10" db="EMBL/GenBank/DDBJ databases">
        <authorList>
            <person name="de Groot N.N."/>
        </authorList>
    </citation>
    <scope>NUCLEOTIDE SEQUENCE [LARGE SCALE GENOMIC DNA]</scope>
    <source>
        <strain evidence="7 8">CGMCC 1.5058</strain>
    </source>
</reference>
<feature type="transmembrane region" description="Helical" evidence="5">
    <location>
        <begin position="50"/>
        <end position="75"/>
    </location>
</feature>
<keyword evidence="4 5" id="KW-0472">Membrane</keyword>
<name>A0A1G8LNX7_9CLOT</name>
<dbReference type="RefSeq" id="WP_031575271.1">
    <property type="nucleotide sequence ID" value="NZ_FNDZ01000003.1"/>
</dbReference>
<dbReference type="EMBL" id="FNDZ01000003">
    <property type="protein sequence ID" value="SDI57421.1"/>
    <property type="molecule type" value="Genomic_DNA"/>
</dbReference>
<keyword evidence="3 5" id="KW-1133">Transmembrane helix</keyword>
<feature type="transmembrane region" description="Helical" evidence="5">
    <location>
        <begin position="96"/>
        <end position="123"/>
    </location>
</feature>
<evidence type="ECO:0000256" key="2">
    <source>
        <dbReference type="ARBA" id="ARBA00022692"/>
    </source>
</evidence>
<dbReference type="Pfam" id="PF01061">
    <property type="entry name" value="ABC2_membrane"/>
    <property type="match status" value="1"/>
</dbReference>
<evidence type="ECO:0000259" key="6">
    <source>
        <dbReference type="Pfam" id="PF01061"/>
    </source>
</evidence>
<dbReference type="Proteomes" id="UP000183255">
    <property type="component" value="Unassembled WGS sequence"/>
</dbReference>
<feature type="transmembrane region" description="Helical" evidence="5">
    <location>
        <begin position="216"/>
        <end position="234"/>
    </location>
</feature>
<keyword evidence="2 5" id="KW-0812">Transmembrane</keyword>
<dbReference type="GO" id="GO:0140359">
    <property type="term" value="F:ABC-type transporter activity"/>
    <property type="evidence" value="ECO:0007669"/>
    <property type="project" value="InterPro"/>
</dbReference>
<accession>A0A1G8LNX7</accession>
<proteinExistence type="predicted"/>
<evidence type="ECO:0000256" key="5">
    <source>
        <dbReference type="SAM" id="Phobius"/>
    </source>
</evidence>
<feature type="transmembrane region" description="Helical" evidence="5">
    <location>
        <begin position="165"/>
        <end position="182"/>
    </location>
</feature>
<dbReference type="AlphaFoldDB" id="A0A1G8LNX7"/>
<evidence type="ECO:0000313" key="7">
    <source>
        <dbReference type="EMBL" id="SDI57421.1"/>
    </source>
</evidence>
<evidence type="ECO:0000256" key="4">
    <source>
        <dbReference type="ARBA" id="ARBA00023136"/>
    </source>
</evidence>
<feature type="transmembrane region" description="Helical" evidence="5">
    <location>
        <begin position="12"/>
        <end position="30"/>
    </location>
</feature>
<dbReference type="GO" id="GO:0016020">
    <property type="term" value="C:membrane"/>
    <property type="evidence" value="ECO:0007669"/>
    <property type="project" value="UniProtKB-SubCell"/>
</dbReference>
<evidence type="ECO:0000313" key="8">
    <source>
        <dbReference type="Proteomes" id="UP000183255"/>
    </source>
</evidence>
<evidence type="ECO:0000256" key="3">
    <source>
        <dbReference type="ARBA" id="ARBA00022989"/>
    </source>
</evidence>